<evidence type="ECO:0000313" key="2">
    <source>
        <dbReference type="Proteomes" id="UP000749559"/>
    </source>
</evidence>
<name>A0A8J1UES8_OWEFU</name>
<comment type="caution">
    <text evidence="1">The sequence shown here is derived from an EMBL/GenBank/DDBJ whole genome shotgun (WGS) entry which is preliminary data.</text>
</comment>
<accession>A0A8J1UES8</accession>
<dbReference type="SUPFAM" id="SSF52200">
    <property type="entry name" value="Toll/Interleukin receptor TIR domain"/>
    <property type="match status" value="1"/>
</dbReference>
<keyword evidence="2" id="KW-1185">Reference proteome</keyword>
<dbReference type="AlphaFoldDB" id="A0A8J1UES8"/>
<dbReference type="InterPro" id="IPR035897">
    <property type="entry name" value="Toll_tir_struct_dom_sf"/>
</dbReference>
<dbReference type="EMBL" id="CAIIXF020000007">
    <property type="protein sequence ID" value="CAH1789125.1"/>
    <property type="molecule type" value="Genomic_DNA"/>
</dbReference>
<proteinExistence type="predicted"/>
<dbReference type="Proteomes" id="UP000749559">
    <property type="component" value="Unassembled WGS sequence"/>
</dbReference>
<dbReference type="Gene3D" id="3.40.50.10140">
    <property type="entry name" value="Toll/interleukin-1 receptor homology (TIR) domain"/>
    <property type="match status" value="1"/>
</dbReference>
<evidence type="ECO:0000313" key="1">
    <source>
        <dbReference type="EMBL" id="CAH1789125.1"/>
    </source>
</evidence>
<gene>
    <name evidence="1" type="ORF">OFUS_LOCUS14537</name>
</gene>
<reference evidence="1" key="1">
    <citation type="submission" date="2022-03" db="EMBL/GenBank/DDBJ databases">
        <authorList>
            <person name="Martin C."/>
        </authorList>
    </citation>
    <scope>NUCLEOTIDE SEQUENCE</scope>
</reference>
<organism evidence="1 2">
    <name type="scientific">Owenia fusiformis</name>
    <name type="common">Polychaete worm</name>
    <dbReference type="NCBI Taxonomy" id="6347"/>
    <lineage>
        <taxon>Eukaryota</taxon>
        <taxon>Metazoa</taxon>
        <taxon>Spiralia</taxon>
        <taxon>Lophotrochozoa</taxon>
        <taxon>Annelida</taxon>
        <taxon>Polychaeta</taxon>
        <taxon>Sedentaria</taxon>
        <taxon>Canalipalpata</taxon>
        <taxon>Sabellida</taxon>
        <taxon>Oweniida</taxon>
        <taxon>Oweniidae</taxon>
        <taxon>Owenia</taxon>
    </lineage>
</organism>
<protein>
    <submittedName>
        <fullName evidence="1">Uncharacterized protein</fullName>
    </submittedName>
</protein>
<sequence length="190" mass="22629">MELYLGAVAIFTIAIVTVAITIWFLWKRRMWCFKHMKNNDMFDAYLIYDSKDGKTSKWVLEEFVKTFEKHFKWKLNVNLRDTRFKNVHDFAKTHMTIVIVTQMMLGPAGEYNLKIFQQALEYSRMHPNYSIIPIVLDTDEIKMTAYPKWHHLGEIMTMFGYMKGSDEDIWNRLNVILKTKQKLLCDISNV</sequence>